<name>A0A2V3J7T4_9FLOR</name>
<evidence type="ECO:0000256" key="3">
    <source>
        <dbReference type="PROSITE-ProRule" id="PRU00221"/>
    </source>
</evidence>
<dbReference type="SMART" id="SM00320">
    <property type="entry name" value="WD40"/>
    <property type="match status" value="3"/>
</dbReference>
<evidence type="ECO:0000259" key="5">
    <source>
        <dbReference type="Pfam" id="PF10313"/>
    </source>
</evidence>
<dbReference type="EMBL" id="NBIV01000001">
    <property type="protein sequence ID" value="PXF49937.1"/>
    <property type="molecule type" value="Genomic_DNA"/>
</dbReference>
<evidence type="ECO:0000256" key="1">
    <source>
        <dbReference type="ARBA" id="ARBA00022574"/>
    </source>
</evidence>
<dbReference type="PROSITE" id="PS50294">
    <property type="entry name" value="WD_REPEATS_REGION"/>
    <property type="match status" value="1"/>
</dbReference>
<feature type="repeat" description="WD" evidence="3">
    <location>
        <begin position="473"/>
        <end position="514"/>
    </location>
</feature>
<keyword evidence="2" id="KW-0677">Repeat</keyword>
<feature type="compositionally biased region" description="Pro residues" evidence="4">
    <location>
        <begin position="39"/>
        <end position="49"/>
    </location>
</feature>
<accession>A0A2V3J7T4</accession>
<dbReference type="Pfam" id="PF00400">
    <property type="entry name" value="WD40"/>
    <property type="match status" value="1"/>
</dbReference>
<dbReference type="PANTHER" id="PTHR43991:SF12">
    <property type="entry name" value="WD REPEAT PROTEIN (AFU_ORTHOLOGUE AFUA_8G05640)"/>
    <property type="match status" value="1"/>
</dbReference>
<dbReference type="PROSITE" id="PS50082">
    <property type="entry name" value="WD_REPEATS_2"/>
    <property type="match status" value="1"/>
</dbReference>
<comment type="caution">
    <text evidence="6">The sequence shown here is derived from an EMBL/GenBank/DDBJ whole genome shotgun (WGS) entry which is preliminary data.</text>
</comment>
<sequence>MDLPPPLPAHRSQRISPQKPRLNPPYALFPDALHAPYSPTRPPPPPSSPSPVRDNDEAYDYFNWLSHEATVTDGAHSAPTDLTTCAPSGALPDLHCSSAEVSAPRSHCYAVCKGLQSSVGAFVFAHNSVPTRSPTRRRSRRAAHATCACLVSPRSMPLGTPYPILNEPDSDRYSVSSYSSESDEDEFVREDDSKRRLFSGKPAISYPCERLPTPLPPKDHSEGDITAEEAASGVDVQGIPWERLQLTREDYRATRLRENPRRDSTETPEGLRDLVKEPKRDARFYDFFKNTRKVKCNIVHFQLRNLAWATSKHDVFVMHDGVIVHWDACAKRKSKVLDLSGSTASGPNSLGILVQISTMIAKGDLVIAGGFYGEMVAKNLRSGTIIHNKRITYDENAITNAIDIYDDTIITSNNDRFVRTFDINTFKRKSAFRFQQPVNHATRRPFGKMVAVAGDDKPIQVIDGDTGERITQLHGHEDYSFATGWHPSGRLLATGSQDQTCRVWDVRNMSQSISVLGARLGAVRSLRFSSCGQFLFMAEPRDYVHIFDVNRGEFDTCQEIDLFGEIAGIALTPCSEGLYIAVSDRTYSSLLEYERRNTSLVNDLLL</sequence>
<feature type="region of interest" description="Disordered" evidence="4">
    <location>
        <begin position="1"/>
        <end position="54"/>
    </location>
</feature>
<keyword evidence="1 3" id="KW-0853">WD repeat</keyword>
<dbReference type="InterPro" id="IPR019417">
    <property type="entry name" value="DUF2415"/>
</dbReference>
<dbReference type="STRING" id="448386.A0A2V3J7T4"/>
<evidence type="ECO:0000256" key="2">
    <source>
        <dbReference type="ARBA" id="ARBA00022737"/>
    </source>
</evidence>
<dbReference type="SUPFAM" id="SSF50978">
    <property type="entry name" value="WD40 repeat-like"/>
    <property type="match status" value="1"/>
</dbReference>
<evidence type="ECO:0000313" key="6">
    <source>
        <dbReference type="EMBL" id="PXF49937.1"/>
    </source>
</evidence>
<dbReference type="InterPro" id="IPR036322">
    <property type="entry name" value="WD40_repeat_dom_sf"/>
</dbReference>
<dbReference type="AlphaFoldDB" id="A0A2V3J7T4"/>
<dbReference type="Proteomes" id="UP000247409">
    <property type="component" value="Unassembled WGS sequence"/>
</dbReference>
<dbReference type="PANTHER" id="PTHR43991">
    <property type="entry name" value="WD REPEAT PROTEIN (AFU_ORTHOLOGUE AFUA_8G05640)-RELATED"/>
    <property type="match status" value="1"/>
</dbReference>
<gene>
    <name evidence="6" type="ORF">BWQ96_00097</name>
</gene>
<feature type="domain" description="DUF2415" evidence="5">
    <location>
        <begin position="521"/>
        <end position="555"/>
    </location>
</feature>
<dbReference type="PROSITE" id="PS00678">
    <property type="entry name" value="WD_REPEATS_1"/>
    <property type="match status" value="1"/>
</dbReference>
<dbReference type="Pfam" id="PF10313">
    <property type="entry name" value="DUF2415"/>
    <property type="match status" value="1"/>
</dbReference>
<dbReference type="InterPro" id="IPR001680">
    <property type="entry name" value="WD40_rpt"/>
</dbReference>
<dbReference type="InterPro" id="IPR019775">
    <property type="entry name" value="WD40_repeat_CS"/>
</dbReference>
<dbReference type="InterPro" id="IPR015943">
    <property type="entry name" value="WD40/YVTN_repeat-like_dom_sf"/>
</dbReference>
<evidence type="ECO:0000313" key="7">
    <source>
        <dbReference type="Proteomes" id="UP000247409"/>
    </source>
</evidence>
<feature type="region of interest" description="Disordered" evidence="4">
    <location>
        <begin position="160"/>
        <end position="194"/>
    </location>
</feature>
<keyword evidence="7" id="KW-1185">Reference proteome</keyword>
<evidence type="ECO:0000256" key="4">
    <source>
        <dbReference type="SAM" id="MobiDB-lite"/>
    </source>
</evidence>
<dbReference type="Gene3D" id="2.130.10.10">
    <property type="entry name" value="YVTN repeat-like/Quinoprotein amine dehydrogenase"/>
    <property type="match status" value="2"/>
</dbReference>
<reference evidence="6 7" key="1">
    <citation type="journal article" date="2018" name="Mol. Biol. Evol.">
        <title>Analysis of the draft genome of the red seaweed Gracilariopsis chorda provides insights into genome size evolution in Rhodophyta.</title>
        <authorList>
            <person name="Lee J."/>
            <person name="Yang E.C."/>
            <person name="Graf L."/>
            <person name="Yang J.H."/>
            <person name="Qiu H."/>
            <person name="Zel Zion U."/>
            <person name="Chan C.X."/>
            <person name="Stephens T.G."/>
            <person name="Weber A.P.M."/>
            <person name="Boo G.H."/>
            <person name="Boo S.M."/>
            <person name="Kim K.M."/>
            <person name="Shin Y."/>
            <person name="Jung M."/>
            <person name="Lee S.J."/>
            <person name="Yim H.S."/>
            <person name="Lee J.H."/>
            <person name="Bhattacharya D."/>
            <person name="Yoon H.S."/>
        </authorList>
    </citation>
    <scope>NUCLEOTIDE SEQUENCE [LARGE SCALE GENOMIC DNA]</scope>
    <source>
        <strain evidence="6 7">SKKU-2015</strain>
        <tissue evidence="6">Whole body</tissue>
    </source>
</reference>
<protein>
    <submittedName>
        <fullName evidence="6">Putative WD repeat-containing protein</fullName>
    </submittedName>
</protein>
<organism evidence="6 7">
    <name type="scientific">Gracilariopsis chorda</name>
    <dbReference type="NCBI Taxonomy" id="448386"/>
    <lineage>
        <taxon>Eukaryota</taxon>
        <taxon>Rhodophyta</taxon>
        <taxon>Florideophyceae</taxon>
        <taxon>Rhodymeniophycidae</taxon>
        <taxon>Gracilariales</taxon>
        <taxon>Gracilariaceae</taxon>
        <taxon>Gracilariopsis</taxon>
    </lineage>
</organism>
<proteinExistence type="predicted"/>
<dbReference type="OrthoDB" id="20669at2759"/>